<dbReference type="GO" id="GO:0003993">
    <property type="term" value="F:acid phosphatase activity"/>
    <property type="evidence" value="ECO:0007669"/>
    <property type="project" value="InterPro"/>
</dbReference>
<feature type="domain" description="Calcineurin-like phosphoesterase" evidence="6">
    <location>
        <begin position="131"/>
        <end position="329"/>
    </location>
</feature>
<evidence type="ECO:0000313" key="7">
    <source>
        <dbReference type="EMBL" id="MDF9408949.1"/>
    </source>
</evidence>
<evidence type="ECO:0000313" key="8">
    <source>
        <dbReference type="Proteomes" id="UP001154312"/>
    </source>
</evidence>
<protein>
    <submittedName>
        <fullName evidence="7">Metallophosphoesterase family protein</fullName>
    </submittedName>
</protein>
<keyword evidence="1" id="KW-0479">Metal-binding</keyword>
<dbReference type="Gene3D" id="3.60.21.10">
    <property type="match status" value="1"/>
</dbReference>
<dbReference type="SUPFAM" id="SSF56300">
    <property type="entry name" value="Metallo-dependent phosphatases"/>
    <property type="match status" value="1"/>
</dbReference>
<accession>A0A9X4JTL5</accession>
<dbReference type="Pfam" id="PF00149">
    <property type="entry name" value="Metallophos"/>
    <property type="match status" value="1"/>
</dbReference>
<dbReference type="EMBL" id="JAKOAV010000021">
    <property type="protein sequence ID" value="MDF9408949.1"/>
    <property type="molecule type" value="Genomic_DNA"/>
</dbReference>
<name>A0A9X4JTL5_9FIRM</name>
<dbReference type="PANTHER" id="PTHR42988:SF2">
    <property type="entry name" value="CYCLIC NUCLEOTIDE PHOSPHODIESTERASE CBUA0032-RELATED"/>
    <property type="match status" value="1"/>
</dbReference>
<evidence type="ECO:0000259" key="6">
    <source>
        <dbReference type="Pfam" id="PF00149"/>
    </source>
</evidence>
<sequence>MSTVNNKIDVRCINGSPGIFNTEGQNNYYPLSMTSNPAICNEELCTLGYNYAMITWATPKRPADTTICFGENPERLTKHTVNQNTEYHWVEIYGLIPSTRYWYRVESNEVKGSLNSFTTLPKPEGKHLFNYAIFSDTHIASTNPVKDINETYFGKLVEHSKTLLTQCIMDSKRRNIDLAVITGDLTDTANQKQYLELRDQILPCFGNTPYLLCIGNHDKFTKNSGIGEKGFLDYVSNREKTCANFVFRDYQFILLDSCRQNDNWGYIYPTHLQWTKNILQSEGKPSYLFFHHPCNGPDLWFGVKNHKDFLKTIRPFSCVQGVFSGHIHRNKVTVNHIATGNLPYVEIPATVQFPCAYAIVQVFESGFIYNSYKVSRLDLSEMSRGRFILKHRGNAILTWYGFGGIGDRCFSYSNNQLFRPARYELAVTLDQQRAIKFYQRVQSFDGASLTCSNNINNLKVVLGHHDSHSLAFRSYYDKFSHFNINAMISKEGNYDLPQNIKLLIE</sequence>
<keyword evidence="8" id="KW-1185">Reference proteome</keyword>
<dbReference type="InterPro" id="IPR004843">
    <property type="entry name" value="Calcineurin-like_PHP"/>
</dbReference>
<comment type="similarity">
    <text evidence="5">Belongs to the cyclic nucleotide phosphodiesterase class-III family.</text>
</comment>
<proteinExistence type="inferred from homology"/>
<dbReference type="SUPFAM" id="SSF49363">
    <property type="entry name" value="Purple acid phosphatase, N-terminal domain"/>
    <property type="match status" value="1"/>
</dbReference>
<dbReference type="GO" id="GO:0046872">
    <property type="term" value="F:metal ion binding"/>
    <property type="evidence" value="ECO:0007669"/>
    <property type="project" value="UniProtKB-KW"/>
</dbReference>
<dbReference type="PANTHER" id="PTHR42988">
    <property type="entry name" value="PHOSPHOHYDROLASE"/>
    <property type="match status" value="1"/>
</dbReference>
<dbReference type="InterPro" id="IPR029052">
    <property type="entry name" value="Metallo-depent_PP-like"/>
</dbReference>
<keyword evidence="2" id="KW-0732">Signal</keyword>
<reference evidence="7" key="1">
    <citation type="submission" date="2022-02" db="EMBL/GenBank/DDBJ databases">
        <authorList>
            <person name="Leng L."/>
        </authorList>
    </citation>
    <scope>NUCLEOTIDE SEQUENCE</scope>
    <source>
        <strain evidence="7">JI</strain>
    </source>
</reference>
<dbReference type="RefSeq" id="WP_277444357.1">
    <property type="nucleotide sequence ID" value="NZ_JAKOAV010000021.1"/>
</dbReference>
<dbReference type="InterPro" id="IPR008963">
    <property type="entry name" value="Purple_acid_Pase-like_N"/>
</dbReference>
<dbReference type="Proteomes" id="UP001154312">
    <property type="component" value="Unassembled WGS sequence"/>
</dbReference>
<gene>
    <name evidence="7" type="ORF">L7E55_11365</name>
</gene>
<evidence type="ECO:0000256" key="3">
    <source>
        <dbReference type="ARBA" id="ARBA00022801"/>
    </source>
</evidence>
<evidence type="ECO:0000256" key="4">
    <source>
        <dbReference type="ARBA" id="ARBA00023004"/>
    </source>
</evidence>
<keyword evidence="4" id="KW-0408">Iron</keyword>
<dbReference type="AlphaFoldDB" id="A0A9X4JTL5"/>
<comment type="caution">
    <text evidence="7">The sequence shown here is derived from an EMBL/GenBank/DDBJ whole genome shotgun (WGS) entry which is preliminary data.</text>
</comment>
<organism evidence="7 8">
    <name type="scientific">Pelotomaculum isophthalicicum JI</name>
    <dbReference type="NCBI Taxonomy" id="947010"/>
    <lineage>
        <taxon>Bacteria</taxon>
        <taxon>Bacillati</taxon>
        <taxon>Bacillota</taxon>
        <taxon>Clostridia</taxon>
        <taxon>Eubacteriales</taxon>
        <taxon>Desulfotomaculaceae</taxon>
        <taxon>Pelotomaculum</taxon>
    </lineage>
</organism>
<dbReference type="Gene3D" id="2.60.40.380">
    <property type="entry name" value="Purple acid phosphatase-like, N-terminal"/>
    <property type="match status" value="1"/>
</dbReference>
<evidence type="ECO:0000256" key="5">
    <source>
        <dbReference type="ARBA" id="ARBA00025742"/>
    </source>
</evidence>
<keyword evidence="3" id="KW-0378">Hydrolase</keyword>
<dbReference type="InterPro" id="IPR050884">
    <property type="entry name" value="CNP_phosphodiesterase-III"/>
</dbReference>
<evidence type="ECO:0000256" key="1">
    <source>
        <dbReference type="ARBA" id="ARBA00022723"/>
    </source>
</evidence>
<evidence type="ECO:0000256" key="2">
    <source>
        <dbReference type="ARBA" id="ARBA00022729"/>
    </source>
</evidence>